<keyword evidence="7" id="KW-0677">Repeat</keyword>
<comment type="caution">
    <text evidence="14">The sequence shown here is derived from an EMBL/GenBank/DDBJ whole genome shotgun (WGS) entry which is preliminary data.</text>
</comment>
<evidence type="ECO:0000256" key="3">
    <source>
        <dbReference type="ARBA" id="ARBA00010609"/>
    </source>
</evidence>
<evidence type="ECO:0000259" key="12">
    <source>
        <dbReference type="Pfam" id="PF00394"/>
    </source>
</evidence>
<dbReference type="GO" id="GO:0048046">
    <property type="term" value="C:apoplast"/>
    <property type="evidence" value="ECO:0007669"/>
    <property type="project" value="UniProtKB-SubCell"/>
</dbReference>
<dbReference type="GO" id="GO:0005507">
    <property type="term" value="F:copper ion binding"/>
    <property type="evidence" value="ECO:0007669"/>
    <property type="project" value="InterPro"/>
</dbReference>
<dbReference type="Proteomes" id="UP000288805">
    <property type="component" value="Unassembled WGS sequence"/>
</dbReference>
<dbReference type="SUPFAM" id="SSF49503">
    <property type="entry name" value="Cupredoxins"/>
    <property type="match status" value="2"/>
</dbReference>
<dbReference type="Pfam" id="PF00394">
    <property type="entry name" value="Cu-oxidase"/>
    <property type="match status" value="1"/>
</dbReference>
<organism evidence="14 15">
    <name type="scientific">Vitis vinifera</name>
    <name type="common">Grape</name>
    <dbReference type="NCBI Taxonomy" id="29760"/>
    <lineage>
        <taxon>Eukaryota</taxon>
        <taxon>Viridiplantae</taxon>
        <taxon>Streptophyta</taxon>
        <taxon>Embryophyta</taxon>
        <taxon>Tracheophyta</taxon>
        <taxon>Spermatophyta</taxon>
        <taxon>Magnoliopsida</taxon>
        <taxon>eudicotyledons</taxon>
        <taxon>Gunneridae</taxon>
        <taxon>Pentapetalae</taxon>
        <taxon>rosids</taxon>
        <taxon>Vitales</taxon>
        <taxon>Vitaceae</taxon>
        <taxon>Viteae</taxon>
        <taxon>Vitis</taxon>
    </lineage>
</organism>
<evidence type="ECO:0000256" key="10">
    <source>
        <dbReference type="ARBA" id="ARBA00023185"/>
    </source>
</evidence>
<evidence type="ECO:0000256" key="1">
    <source>
        <dbReference type="ARBA" id="ARBA00000349"/>
    </source>
</evidence>
<evidence type="ECO:0000256" key="6">
    <source>
        <dbReference type="ARBA" id="ARBA00022525"/>
    </source>
</evidence>
<evidence type="ECO:0000256" key="11">
    <source>
        <dbReference type="SAM" id="SignalP"/>
    </source>
</evidence>
<dbReference type="PANTHER" id="PTHR11709">
    <property type="entry name" value="MULTI-COPPER OXIDASE"/>
    <property type="match status" value="1"/>
</dbReference>
<gene>
    <name evidence="14" type="primary">LAC9_6</name>
    <name evidence="14" type="ORF">CK203_081623</name>
</gene>
<dbReference type="CDD" id="cd13875">
    <property type="entry name" value="CuRO_2_LCC_plant"/>
    <property type="match status" value="1"/>
</dbReference>
<feature type="chain" id="PRO_5019015672" description="laccase" evidence="11">
    <location>
        <begin position="35"/>
        <end position="331"/>
    </location>
</feature>
<dbReference type="InterPro" id="IPR034288">
    <property type="entry name" value="CuRO_1_LCC"/>
</dbReference>
<dbReference type="InterPro" id="IPR034285">
    <property type="entry name" value="CuRO_2_LCC"/>
</dbReference>
<keyword evidence="5" id="KW-0052">Apoplast</keyword>
<dbReference type="InterPro" id="IPR011707">
    <property type="entry name" value="Cu-oxidase-like_N"/>
</dbReference>
<keyword evidence="10" id="KW-0439">Lignin degradation</keyword>
<accession>A0A438DPM2</accession>
<dbReference type="EC" id="1.10.3.2" evidence="4"/>
<dbReference type="AlphaFoldDB" id="A0A438DPM2"/>
<name>A0A438DPM2_VITVI</name>
<evidence type="ECO:0000256" key="8">
    <source>
        <dbReference type="ARBA" id="ARBA00023002"/>
    </source>
</evidence>
<dbReference type="CDD" id="cd13849">
    <property type="entry name" value="CuRO_1_LCC_plant"/>
    <property type="match status" value="1"/>
</dbReference>
<feature type="domain" description="Plastocyanin-like" evidence="12">
    <location>
        <begin position="186"/>
        <end position="309"/>
    </location>
</feature>
<evidence type="ECO:0000256" key="5">
    <source>
        <dbReference type="ARBA" id="ARBA00022523"/>
    </source>
</evidence>
<dbReference type="Pfam" id="PF07732">
    <property type="entry name" value="Cu-oxidase_3"/>
    <property type="match status" value="1"/>
</dbReference>
<proteinExistence type="inferred from homology"/>
<evidence type="ECO:0000313" key="15">
    <source>
        <dbReference type="Proteomes" id="UP000288805"/>
    </source>
</evidence>
<feature type="signal peptide" evidence="11">
    <location>
        <begin position="1"/>
        <end position="34"/>
    </location>
</feature>
<sequence>MTSKEMMGLKKLRFLLEVLVPALLTGMLASMAEGRTHSYDFVLKETNFTRLCSTKSMTTVNDSFPGPVIRIHRGDLVYVNVHNQDDFGVTIHWHGVKQTRNPWSDGPDHITQCRSQPGTNFTYKVIFGEDQEGTLWWHAHSDWTRATVHGAIVILPTQGTTYPFPKPDGEHLLEFLSNQTVTTLDDIAFTINGEPADLVACGGETTHRWLVDYGKTYLLRIVNAVVNSELFFAISEHNLTIVGTDGTYTKPRVTSYIMIAPGQTMDVLITTNQSLSHYYMAARQFVTLESSIAEFNNMTATAILQYRGNYPPPDVPSFPANLPCSMTWTLD</sequence>
<dbReference type="Gene3D" id="2.60.40.420">
    <property type="entry name" value="Cupredoxins - blue copper proteins"/>
    <property type="match status" value="2"/>
</dbReference>
<dbReference type="InterPro" id="IPR001117">
    <property type="entry name" value="Cu-oxidase_2nd"/>
</dbReference>
<evidence type="ECO:0000313" key="14">
    <source>
        <dbReference type="EMBL" id="RVW37425.1"/>
    </source>
</evidence>
<comment type="subcellular location">
    <subcellularLocation>
        <location evidence="2">Secreted</location>
        <location evidence="2">Extracellular space</location>
        <location evidence="2">Apoplast</location>
    </subcellularLocation>
</comment>
<keyword evidence="11" id="KW-0732">Signal</keyword>
<dbReference type="PANTHER" id="PTHR11709:SF261">
    <property type="entry name" value="LACCASE"/>
    <property type="match status" value="1"/>
</dbReference>
<feature type="domain" description="Plastocyanin-like" evidence="13">
    <location>
        <begin position="44"/>
        <end position="157"/>
    </location>
</feature>
<keyword evidence="8" id="KW-0560">Oxidoreductase</keyword>
<evidence type="ECO:0000259" key="13">
    <source>
        <dbReference type="Pfam" id="PF07732"/>
    </source>
</evidence>
<comment type="catalytic activity">
    <reaction evidence="1">
        <text>4 hydroquinone + O2 = 4 benzosemiquinone + 2 H2O</text>
        <dbReference type="Rhea" id="RHEA:11276"/>
        <dbReference type="ChEBI" id="CHEBI:15377"/>
        <dbReference type="ChEBI" id="CHEBI:15379"/>
        <dbReference type="ChEBI" id="CHEBI:17594"/>
        <dbReference type="ChEBI" id="CHEBI:17977"/>
        <dbReference type="EC" id="1.10.3.2"/>
    </reaction>
</comment>
<dbReference type="InterPro" id="IPR008972">
    <property type="entry name" value="Cupredoxin"/>
</dbReference>
<dbReference type="GO" id="GO:0052716">
    <property type="term" value="F:hydroquinone:oxygen oxidoreductase activity"/>
    <property type="evidence" value="ECO:0007669"/>
    <property type="project" value="UniProtKB-EC"/>
</dbReference>
<keyword evidence="6" id="KW-0964">Secreted</keyword>
<evidence type="ECO:0000256" key="2">
    <source>
        <dbReference type="ARBA" id="ARBA00004271"/>
    </source>
</evidence>
<dbReference type="InterPro" id="IPR045087">
    <property type="entry name" value="Cu-oxidase_fam"/>
</dbReference>
<reference evidence="14 15" key="1">
    <citation type="journal article" date="2018" name="PLoS Genet.">
        <title>Population sequencing reveals clonal diversity and ancestral inbreeding in the grapevine cultivar Chardonnay.</title>
        <authorList>
            <person name="Roach M.J."/>
            <person name="Johnson D.L."/>
            <person name="Bohlmann J."/>
            <person name="van Vuuren H.J."/>
            <person name="Jones S.J."/>
            <person name="Pretorius I.S."/>
            <person name="Schmidt S.A."/>
            <person name="Borneman A.R."/>
        </authorList>
    </citation>
    <scope>NUCLEOTIDE SEQUENCE [LARGE SCALE GENOMIC DNA]</scope>
    <source>
        <strain evidence="15">cv. Chardonnay</strain>
        <tissue evidence="14">Leaf</tissue>
    </source>
</reference>
<comment type="similarity">
    <text evidence="3">Belongs to the multicopper oxidase family.</text>
</comment>
<evidence type="ECO:0000256" key="9">
    <source>
        <dbReference type="ARBA" id="ARBA00023008"/>
    </source>
</evidence>
<evidence type="ECO:0000256" key="4">
    <source>
        <dbReference type="ARBA" id="ARBA00012297"/>
    </source>
</evidence>
<keyword evidence="9" id="KW-0186">Copper</keyword>
<evidence type="ECO:0000256" key="7">
    <source>
        <dbReference type="ARBA" id="ARBA00022737"/>
    </source>
</evidence>
<protein>
    <recommendedName>
        <fullName evidence="4">laccase</fullName>
        <ecNumber evidence="4">1.10.3.2</ecNumber>
    </recommendedName>
</protein>
<dbReference type="GO" id="GO:0046274">
    <property type="term" value="P:lignin catabolic process"/>
    <property type="evidence" value="ECO:0007669"/>
    <property type="project" value="UniProtKB-KW"/>
</dbReference>
<dbReference type="EMBL" id="QGNW01001539">
    <property type="protein sequence ID" value="RVW37425.1"/>
    <property type="molecule type" value="Genomic_DNA"/>
</dbReference>